<feature type="transmembrane region" description="Helical" evidence="1">
    <location>
        <begin position="117"/>
        <end position="134"/>
    </location>
</feature>
<keyword evidence="1" id="KW-0812">Transmembrane</keyword>
<feature type="transmembrane region" description="Helical" evidence="1">
    <location>
        <begin position="179"/>
        <end position="201"/>
    </location>
</feature>
<proteinExistence type="predicted"/>
<gene>
    <name evidence="2" type="ORF">WMO63_06440</name>
</gene>
<evidence type="ECO:0000256" key="1">
    <source>
        <dbReference type="SAM" id="Phobius"/>
    </source>
</evidence>
<dbReference type="RefSeq" id="WP_109768068.1">
    <property type="nucleotide sequence ID" value="NZ_JBBMFN010000010.1"/>
</dbReference>
<dbReference type="EMBL" id="JBBMFN010000010">
    <property type="protein sequence ID" value="MEQ2465308.1"/>
    <property type="molecule type" value="Genomic_DNA"/>
</dbReference>
<sequence length="214" mass="23390">MEFGLLSILLFGLILGFKHALEPDHVIAVSTIASRSKNLWNSSLSGVFWGIGHTFTLFVFGLIVIGLKQEISDPVAMSLEFIVGIVLVYLGISNVFLKERKTHSHHRNGATSYWKSTLLGLVHGLAGSAAMVLLTMSTVHTIWEGAIYIIIFGIGTCVGMLLFTTVLGVPFVFSNKGVTVNALFTKITGSISILFGIYYMYNIGINDGLFKIWI</sequence>
<evidence type="ECO:0000313" key="3">
    <source>
        <dbReference type="Proteomes" id="UP001465426"/>
    </source>
</evidence>
<feature type="transmembrane region" description="Helical" evidence="1">
    <location>
        <begin position="44"/>
        <end position="67"/>
    </location>
</feature>
<reference evidence="2 3" key="1">
    <citation type="submission" date="2024-03" db="EMBL/GenBank/DDBJ databases">
        <title>Human intestinal bacterial collection.</title>
        <authorList>
            <person name="Pauvert C."/>
            <person name="Hitch T.C.A."/>
            <person name="Clavel T."/>
        </authorList>
    </citation>
    <scope>NUCLEOTIDE SEQUENCE [LARGE SCALE GENOMIC DNA]</scope>
    <source>
        <strain evidence="2 3">CLA-SR-H024</strain>
    </source>
</reference>
<keyword evidence="1" id="KW-1133">Transmembrane helix</keyword>
<dbReference type="InterPro" id="IPR052776">
    <property type="entry name" value="Chloro_ReproSupport/MetalTrans"/>
</dbReference>
<protein>
    <submittedName>
        <fullName evidence="2">Urease accessory protein UreH</fullName>
    </submittedName>
</protein>
<dbReference type="Proteomes" id="UP001465426">
    <property type="component" value="Unassembled WGS sequence"/>
</dbReference>
<accession>A0ABV1EY75</accession>
<feature type="transmembrane region" description="Helical" evidence="1">
    <location>
        <begin position="79"/>
        <end position="97"/>
    </location>
</feature>
<dbReference type="PANTHER" id="PTHR33876:SF4">
    <property type="entry name" value="CHLOROPLAST PROTEIN FOR GROWTH AND FERTILITY 2"/>
    <property type="match status" value="1"/>
</dbReference>
<name>A0ABV1EY75_9BACI</name>
<evidence type="ECO:0000313" key="2">
    <source>
        <dbReference type="EMBL" id="MEQ2465308.1"/>
    </source>
</evidence>
<feature type="transmembrane region" description="Helical" evidence="1">
    <location>
        <begin position="146"/>
        <end position="173"/>
    </location>
</feature>
<keyword evidence="3" id="KW-1185">Reference proteome</keyword>
<organism evidence="2 3">
    <name type="scientific">Niallia hominis</name>
    <dbReference type="NCBI Taxonomy" id="3133173"/>
    <lineage>
        <taxon>Bacteria</taxon>
        <taxon>Bacillati</taxon>
        <taxon>Bacillota</taxon>
        <taxon>Bacilli</taxon>
        <taxon>Bacillales</taxon>
        <taxon>Bacillaceae</taxon>
        <taxon>Niallia</taxon>
    </lineage>
</organism>
<comment type="caution">
    <text evidence="2">The sequence shown here is derived from an EMBL/GenBank/DDBJ whole genome shotgun (WGS) entry which is preliminary data.</text>
</comment>
<dbReference type="PANTHER" id="PTHR33876">
    <property type="entry name" value="UNNAMED PRODUCT"/>
    <property type="match status" value="1"/>
</dbReference>
<keyword evidence="1" id="KW-0472">Membrane</keyword>